<gene>
    <name evidence="3" type="ORF">FHW12_002617</name>
</gene>
<sequence>MNLRSLASKVRRTPLHPQWLLGGEAIAGEWVRDHARGRVLDVGCASRWIERWLAPGCSYVGLDYPTTGRDLYRARPEVFADASALPLQDATFDTVVLLEVLEHLRRPREALCEAARVVRPQGKVLLSLPFLYPVHDAPHDYQRLTVHGLIRDVEAAGLKVERVTPALGSLETAGLMACLALGGAAASLIERRDLRLVLLPVLALAIPLVNSTAWIAARLLPSWDAMTAGYRLSATRP</sequence>
<dbReference type="PANTHER" id="PTHR42912">
    <property type="entry name" value="METHYLTRANSFERASE"/>
    <property type="match status" value="1"/>
</dbReference>
<dbReference type="AlphaFoldDB" id="A0A839F857"/>
<evidence type="ECO:0000256" key="1">
    <source>
        <dbReference type="SAM" id="Phobius"/>
    </source>
</evidence>
<dbReference type="Pfam" id="PF08241">
    <property type="entry name" value="Methyltransf_11"/>
    <property type="match status" value="1"/>
</dbReference>
<accession>A0A839F857</accession>
<keyword evidence="3" id="KW-0808">Transferase</keyword>
<reference evidence="3 4" key="1">
    <citation type="submission" date="2020-07" db="EMBL/GenBank/DDBJ databases">
        <title>Genomic Encyclopedia of Type Strains, Phase IV (KMG-V): Genome sequencing to study the core and pangenomes of soil and plant-associated prokaryotes.</title>
        <authorList>
            <person name="Whitman W."/>
        </authorList>
    </citation>
    <scope>NUCLEOTIDE SEQUENCE [LARGE SCALE GENOMIC DNA]</scope>
    <source>
        <strain evidence="3 4">RH2WT43</strain>
    </source>
</reference>
<feature type="domain" description="Methyltransferase type 11" evidence="2">
    <location>
        <begin position="40"/>
        <end position="125"/>
    </location>
</feature>
<keyword evidence="4" id="KW-1185">Reference proteome</keyword>
<keyword evidence="1" id="KW-0472">Membrane</keyword>
<dbReference type="SUPFAM" id="SSF53335">
    <property type="entry name" value="S-adenosyl-L-methionine-dependent methyltransferases"/>
    <property type="match status" value="1"/>
</dbReference>
<proteinExistence type="predicted"/>
<dbReference type="RefSeq" id="WP_182531444.1">
    <property type="nucleotide sequence ID" value="NZ_JACGXL010000004.1"/>
</dbReference>
<dbReference type="InterPro" id="IPR029063">
    <property type="entry name" value="SAM-dependent_MTases_sf"/>
</dbReference>
<dbReference type="InterPro" id="IPR050508">
    <property type="entry name" value="Methyltransf_Superfamily"/>
</dbReference>
<protein>
    <submittedName>
        <fullName evidence="3">SAM-dependent methyltransferase</fullName>
    </submittedName>
</protein>
<dbReference type="InterPro" id="IPR013216">
    <property type="entry name" value="Methyltransf_11"/>
</dbReference>
<feature type="transmembrane region" description="Helical" evidence="1">
    <location>
        <begin position="172"/>
        <end position="189"/>
    </location>
</feature>
<keyword evidence="1" id="KW-0812">Transmembrane</keyword>
<dbReference type="CDD" id="cd02440">
    <property type="entry name" value="AdoMet_MTases"/>
    <property type="match status" value="1"/>
</dbReference>
<dbReference type="Gene3D" id="3.40.50.150">
    <property type="entry name" value="Vaccinia Virus protein VP39"/>
    <property type="match status" value="1"/>
</dbReference>
<name>A0A839F857_9GAMM</name>
<dbReference type="GO" id="GO:0008757">
    <property type="term" value="F:S-adenosylmethionine-dependent methyltransferase activity"/>
    <property type="evidence" value="ECO:0007669"/>
    <property type="project" value="InterPro"/>
</dbReference>
<evidence type="ECO:0000259" key="2">
    <source>
        <dbReference type="Pfam" id="PF08241"/>
    </source>
</evidence>
<comment type="caution">
    <text evidence="3">The sequence shown here is derived from an EMBL/GenBank/DDBJ whole genome shotgun (WGS) entry which is preliminary data.</text>
</comment>
<dbReference type="GO" id="GO:0032259">
    <property type="term" value="P:methylation"/>
    <property type="evidence" value="ECO:0007669"/>
    <property type="project" value="UniProtKB-KW"/>
</dbReference>
<keyword evidence="3" id="KW-0489">Methyltransferase</keyword>
<evidence type="ECO:0000313" key="4">
    <source>
        <dbReference type="Proteomes" id="UP000550401"/>
    </source>
</evidence>
<dbReference type="EMBL" id="JACGXL010000004">
    <property type="protein sequence ID" value="MBA8888384.1"/>
    <property type="molecule type" value="Genomic_DNA"/>
</dbReference>
<evidence type="ECO:0000313" key="3">
    <source>
        <dbReference type="EMBL" id="MBA8888384.1"/>
    </source>
</evidence>
<keyword evidence="1" id="KW-1133">Transmembrane helix</keyword>
<dbReference type="Proteomes" id="UP000550401">
    <property type="component" value="Unassembled WGS sequence"/>
</dbReference>
<feature type="transmembrane region" description="Helical" evidence="1">
    <location>
        <begin position="196"/>
        <end position="217"/>
    </location>
</feature>
<organism evidence="3 4">
    <name type="scientific">Dokdonella fugitiva</name>
    <dbReference type="NCBI Taxonomy" id="328517"/>
    <lineage>
        <taxon>Bacteria</taxon>
        <taxon>Pseudomonadati</taxon>
        <taxon>Pseudomonadota</taxon>
        <taxon>Gammaproteobacteria</taxon>
        <taxon>Lysobacterales</taxon>
        <taxon>Rhodanobacteraceae</taxon>
        <taxon>Dokdonella</taxon>
    </lineage>
</organism>